<reference evidence="1" key="2">
    <citation type="journal article" date="2015" name="Fish Shellfish Immunol.">
        <title>Early steps in the European eel (Anguilla anguilla)-Vibrio vulnificus interaction in the gills: Role of the RtxA13 toxin.</title>
        <authorList>
            <person name="Callol A."/>
            <person name="Pajuelo D."/>
            <person name="Ebbesson L."/>
            <person name="Teles M."/>
            <person name="MacKenzie S."/>
            <person name="Amaro C."/>
        </authorList>
    </citation>
    <scope>NUCLEOTIDE SEQUENCE</scope>
</reference>
<evidence type="ECO:0000313" key="1">
    <source>
        <dbReference type="EMBL" id="JAI00225.1"/>
    </source>
</evidence>
<dbReference type="EMBL" id="GBXM01008353">
    <property type="protein sequence ID" value="JAI00225.1"/>
    <property type="molecule type" value="Transcribed_RNA"/>
</dbReference>
<name>A0A0E9XC62_ANGAN</name>
<proteinExistence type="predicted"/>
<reference evidence="1" key="1">
    <citation type="submission" date="2014-11" db="EMBL/GenBank/DDBJ databases">
        <authorList>
            <person name="Amaro Gonzalez C."/>
        </authorList>
    </citation>
    <scope>NUCLEOTIDE SEQUENCE</scope>
</reference>
<sequence>MVSIAWYTNMYLMSAGHTVVKCSPKAENLAASKALCNS</sequence>
<accession>A0A0E9XC62</accession>
<organism evidence="1">
    <name type="scientific">Anguilla anguilla</name>
    <name type="common">European freshwater eel</name>
    <name type="synonym">Muraena anguilla</name>
    <dbReference type="NCBI Taxonomy" id="7936"/>
    <lineage>
        <taxon>Eukaryota</taxon>
        <taxon>Metazoa</taxon>
        <taxon>Chordata</taxon>
        <taxon>Craniata</taxon>
        <taxon>Vertebrata</taxon>
        <taxon>Euteleostomi</taxon>
        <taxon>Actinopterygii</taxon>
        <taxon>Neopterygii</taxon>
        <taxon>Teleostei</taxon>
        <taxon>Anguilliformes</taxon>
        <taxon>Anguillidae</taxon>
        <taxon>Anguilla</taxon>
    </lineage>
</organism>
<protein>
    <submittedName>
        <fullName evidence="1">Uncharacterized protein</fullName>
    </submittedName>
</protein>
<dbReference type="AlphaFoldDB" id="A0A0E9XC62"/>